<dbReference type="AlphaFoldDB" id="A0AAU1HV42"/>
<sequence>MGEQAAHGDVLPEFLSLPFPRMFVYGAQQASLPYLPKLTANGVQLAQVPHSGHWPMYSNAT</sequence>
<proteinExistence type="predicted"/>
<accession>A0AAU1HV42</accession>
<name>A0AAU1HV42_9ACTN</name>
<reference evidence="1" key="1">
    <citation type="submission" date="2022-10" db="EMBL/GenBank/DDBJ databases">
        <title>The complete genomes of actinobacterial strains from the NBC collection.</title>
        <authorList>
            <person name="Joergensen T.S."/>
            <person name="Alvarez Arevalo M."/>
            <person name="Sterndorff E.B."/>
            <person name="Faurdal D."/>
            <person name="Vuksanovic O."/>
            <person name="Mourched A.-S."/>
            <person name="Charusanti P."/>
            <person name="Shaw S."/>
            <person name="Blin K."/>
            <person name="Weber T."/>
        </authorList>
    </citation>
    <scope>NUCLEOTIDE SEQUENCE</scope>
    <source>
        <strain evidence="1">NBC 00180</strain>
    </source>
</reference>
<evidence type="ECO:0000313" key="1">
    <source>
        <dbReference type="EMBL" id="WTP85540.1"/>
    </source>
</evidence>
<dbReference type="EMBL" id="CP108140">
    <property type="protein sequence ID" value="WTP85540.1"/>
    <property type="molecule type" value="Genomic_DNA"/>
</dbReference>
<gene>
    <name evidence="1" type="ORF">OG477_09285</name>
</gene>
<protein>
    <recommendedName>
        <fullName evidence="2">Alpha/beta hydrolase</fullName>
    </recommendedName>
</protein>
<organism evidence="1">
    <name type="scientific">Streptomyces sp. NBC_00180</name>
    <dbReference type="NCBI Taxonomy" id="2903632"/>
    <lineage>
        <taxon>Bacteria</taxon>
        <taxon>Bacillati</taxon>
        <taxon>Actinomycetota</taxon>
        <taxon>Actinomycetes</taxon>
        <taxon>Kitasatosporales</taxon>
        <taxon>Streptomycetaceae</taxon>
        <taxon>Streptomyces</taxon>
    </lineage>
</organism>
<evidence type="ECO:0008006" key="2">
    <source>
        <dbReference type="Google" id="ProtNLM"/>
    </source>
</evidence>